<feature type="region of interest" description="Disordered" evidence="1">
    <location>
        <begin position="1"/>
        <end position="143"/>
    </location>
</feature>
<keyword evidence="3" id="KW-1185">Reference proteome</keyword>
<dbReference type="Proteomes" id="UP001174691">
    <property type="component" value="Unassembled WGS sequence"/>
</dbReference>
<proteinExistence type="predicted"/>
<reference evidence="2" key="1">
    <citation type="submission" date="2022-07" db="EMBL/GenBank/DDBJ databases">
        <title>Fungi with potential for degradation of polypropylene.</title>
        <authorList>
            <person name="Gostincar C."/>
        </authorList>
    </citation>
    <scope>NUCLEOTIDE SEQUENCE</scope>
    <source>
        <strain evidence="2">EXF-13287</strain>
    </source>
</reference>
<feature type="compositionally biased region" description="Basic and acidic residues" evidence="1">
    <location>
        <begin position="88"/>
        <end position="141"/>
    </location>
</feature>
<sequence length="374" mass="41330">MGLPLYNPPTSLYLSDLEPEEEPDDEYGPGGRGILTRRVVGPTPSPKHARRHHRDHHNQQRSSLVVAAAVGDYHPAFLRPPPPPPTPVRERLTRERRGPCRSGGDDDNPRGSENDRRHGEGEGKRQRKADRAGRDAARSDRCAGSALLRRPSLEREEAFCGDRPGRKRGWVDAVMGGDETTAELYRLGLLYDDPHERGDLFNLDAIVRDEPVYGFTVGTRRRGGRNGKVKGGRKRWDDWSGAGLPLELELSFAALEEDERLAALMLGSVRDEVGTGEVERWTDHRDVWGEKGSREAGLGNSVIGSSNVEGGGLGMRTKSRETETRWQTQEPPASQDFPEMMTDSGHDGSEGVEWEVLDGESESCGGSEAWVVLD</sequence>
<dbReference type="AlphaFoldDB" id="A0AA38RES1"/>
<dbReference type="EMBL" id="JANBVN010000189">
    <property type="protein sequence ID" value="KAJ9134071.1"/>
    <property type="molecule type" value="Genomic_DNA"/>
</dbReference>
<gene>
    <name evidence="2" type="ORF">NKR19_g8808</name>
</gene>
<accession>A0AA38RES1</accession>
<evidence type="ECO:0000313" key="3">
    <source>
        <dbReference type="Proteomes" id="UP001174691"/>
    </source>
</evidence>
<protein>
    <submittedName>
        <fullName evidence="2">Uncharacterized protein</fullName>
    </submittedName>
</protein>
<name>A0AA38RES1_9PEZI</name>
<feature type="region of interest" description="Disordered" evidence="1">
    <location>
        <begin position="291"/>
        <end position="351"/>
    </location>
</feature>
<feature type="compositionally biased region" description="Basic residues" evidence="1">
    <location>
        <begin position="47"/>
        <end position="56"/>
    </location>
</feature>
<organism evidence="2 3">
    <name type="scientific">Coniochaeta hoffmannii</name>
    <dbReference type="NCBI Taxonomy" id="91930"/>
    <lineage>
        <taxon>Eukaryota</taxon>
        <taxon>Fungi</taxon>
        <taxon>Dikarya</taxon>
        <taxon>Ascomycota</taxon>
        <taxon>Pezizomycotina</taxon>
        <taxon>Sordariomycetes</taxon>
        <taxon>Sordariomycetidae</taxon>
        <taxon>Coniochaetales</taxon>
        <taxon>Coniochaetaceae</taxon>
        <taxon>Coniochaeta</taxon>
    </lineage>
</organism>
<feature type="compositionally biased region" description="Pro residues" evidence="1">
    <location>
        <begin position="78"/>
        <end position="87"/>
    </location>
</feature>
<evidence type="ECO:0000313" key="2">
    <source>
        <dbReference type="EMBL" id="KAJ9134071.1"/>
    </source>
</evidence>
<comment type="caution">
    <text evidence="2">The sequence shown here is derived from an EMBL/GenBank/DDBJ whole genome shotgun (WGS) entry which is preliminary data.</text>
</comment>
<evidence type="ECO:0000256" key="1">
    <source>
        <dbReference type="SAM" id="MobiDB-lite"/>
    </source>
</evidence>
<feature type="compositionally biased region" description="Acidic residues" evidence="1">
    <location>
        <begin position="17"/>
        <end position="27"/>
    </location>
</feature>